<feature type="domain" description="Acyl-CoA dehydrogenase/oxidase N-terminal" evidence="9">
    <location>
        <begin position="9"/>
        <end position="106"/>
    </location>
</feature>
<name>A0AA95S992_9BACI</name>
<sequence>MNSIFDDFKLATKRFAKEQLSEIAKEFDENEAIDPSIIEKLKEQGYTSMMYPAENGGAEVDLDTVCAVVEEIAKYCASTAITLVGHLTGSVACLVGGNHEQKERFVYPNGRKNNLFAVSISEPGAGSDVTSIRTTAHKKDGGYVLNGSKCFVTNGGLADVYVIFARTDQTDRKGGLSAFIVPKETEGLHVGKKEKKMGLRGSYTTDLYLENAWIPEEQLIGMEGDGFSIIEKTMDRTRVVVAAHALGIASGALEFAVIYASERKQFGRTIGEFQGLQFMIADMSIKEETARRMVYYAAEQVINKNKIASYYSSIAKTVASDAAMEITTDAVQVLGGAGYIRDYPVERMMRDAKVTQIFEGTNQIQRMIIAKYKLKK</sequence>
<evidence type="ECO:0000256" key="3">
    <source>
        <dbReference type="ARBA" id="ARBA00022630"/>
    </source>
</evidence>
<evidence type="ECO:0000256" key="6">
    <source>
        <dbReference type="RuleBase" id="RU362125"/>
    </source>
</evidence>
<dbReference type="InterPro" id="IPR006089">
    <property type="entry name" value="Acyl-CoA_DH_CS"/>
</dbReference>
<evidence type="ECO:0000259" key="9">
    <source>
        <dbReference type="Pfam" id="PF02771"/>
    </source>
</evidence>
<dbReference type="SUPFAM" id="SSF47203">
    <property type="entry name" value="Acyl-CoA dehydrogenase C-terminal domain-like"/>
    <property type="match status" value="1"/>
</dbReference>
<dbReference type="InterPro" id="IPR036250">
    <property type="entry name" value="AcylCo_DH-like_C"/>
</dbReference>
<dbReference type="InterPro" id="IPR009075">
    <property type="entry name" value="AcylCo_DH/oxidase_C"/>
</dbReference>
<accession>A0AA95S992</accession>
<dbReference type="Pfam" id="PF00441">
    <property type="entry name" value="Acyl-CoA_dh_1"/>
    <property type="match status" value="1"/>
</dbReference>
<proteinExistence type="inferred from homology"/>
<dbReference type="Pfam" id="PF02770">
    <property type="entry name" value="Acyl-CoA_dh_M"/>
    <property type="match status" value="1"/>
</dbReference>
<dbReference type="FunFam" id="1.20.140.10:FF:000004">
    <property type="entry name" value="Acyl-CoA dehydrogenase FadE25"/>
    <property type="match status" value="1"/>
</dbReference>
<dbReference type="GO" id="GO:0050660">
    <property type="term" value="F:flavin adenine dinucleotide binding"/>
    <property type="evidence" value="ECO:0007669"/>
    <property type="project" value="InterPro"/>
</dbReference>
<dbReference type="InterPro" id="IPR037069">
    <property type="entry name" value="AcylCoA_DH/ox_N_sf"/>
</dbReference>
<dbReference type="Gene3D" id="1.20.140.10">
    <property type="entry name" value="Butyryl-CoA Dehydrogenase, subunit A, domain 3"/>
    <property type="match status" value="1"/>
</dbReference>
<evidence type="ECO:0000256" key="1">
    <source>
        <dbReference type="ARBA" id="ARBA00001974"/>
    </source>
</evidence>
<dbReference type="GO" id="GO:0003995">
    <property type="term" value="F:acyl-CoA dehydrogenase activity"/>
    <property type="evidence" value="ECO:0007669"/>
    <property type="project" value="InterPro"/>
</dbReference>
<organism evidence="10 11">
    <name type="scientific">Neobacillus novalis</name>
    <dbReference type="NCBI Taxonomy" id="220687"/>
    <lineage>
        <taxon>Bacteria</taxon>
        <taxon>Bacillati</taxon>
        <taxon>Bacillota</taxon>
        <taxon>Bacilli</taxon>
        <taxon>Bacillales</taxon>
        <taxon>Bacillaceae</taxon>
        <taxon>Neobacillus</taxon>
    </lineage>
</organism>
<dbReference type="RefSeq" id="WP_066088043.1">
    <property type="nucleotide sequence ID" value="NZ_CP126114.1"/>
</dbReference>
<evidence type="ECO:0000313" key="11">
    <source>
        <dbReference type="Proteomes" id="UP001178288"/>
    </source>
</evidence>
<keyword evidence="4 6" id="KW-0274">FAD</keyword>
<dbReference type="PROSITE" id="PS00073">
    <property type="entry name" value="ACYL_COA_DH_2"/>
    <property type="match status" value="1"/>
</dbReference>
<keyword evidence="11" id="KW-1185">Reference proteome</keyword>
<dbReference type="EMBL" id="CP126114">
    <property type="protein sequence ID" value="WHY83999.1"/>
    <property type="molecule type" value="Genomic_DNA"/>
</dbReference>
<dbReference type="Gene3D" id="1.10.540.10">
    <property type="entry name" value="Acyl-CoA dehydrogenase/oxidase, N-terminal domain"/>
    <property type="match status" value="1"/>
</dbReference>
<protein>
    <submittedName>
        <fullName evidence="10">Acyl-CoA dehydrogenase family protein</fullName>
    </submittedName>
</protein>
<comment type="cofactor">
    <cofactor evidence="1 6">
        <name>FAD</name>
        <dbReference type="ChEBI" id="CHEBI:57692"/>
    </cofactor>
</comment>
<dbReference type="AlphaFoldDB" id="A0AA95S992"/>
<feature type="domain" description="Acyl-CoA oxidase/dehydrogenase middle" evidence="8">
    <location>
        <begin position="117"/>
        <end position="211"/>
    </location>
</feature>
<dbReference type="FunFam" id="2.40.110.10:FF:000001">
    <property type="entry name" value="Acyl-CoA dehydrogenase, mitochondrial"/>
    <property type="match status" value="1"/>
</dbReference>
<evidence type="ECO:0000256" key="4">
    <source>
        <dbReference type="ARBA" id="ARBA00022827"/>
    </source>
</evidence>
<evidence type="ECO:0000256" key="5">
    <source>
        <dbReference type="ARBA" id="ARBA00023002"/>
    </source>
</evidence>
<dbReference type="InterPro" id="IPR013786">
    <property type="entry name" value="AcylCoA_DH/ox_N"/>
</dbReference>
<dbReference type="Pfam" id="PF02771">
    <property type="entry name" value="Acyl-CoA_dh_N"/>
    <property type="match status" value="1"/>
</dbReference>
<dbReference type="KEGG" id="nnv:QNH39_15040"/>
<reference evidence="10" key="1">
    <citation type="submission" date="2023-05" db="EMBL/GenBank/DDBJ databases">
        <title>Comparative genomics of Bacillaceae isolates and their secondary metabolite potential.</title>
        <authorList>
            <person name="Song L."/>
            <person name="Nielsen L.J."/>
            <person name="Mohite O."/>
            <person name="Xu X."/>
            <person name="Weber T."/>
            <person name="Kovacs A.T."/>
        </authorList>
    </citation>
    <scope>NUCLEOTIDE SEQUENCE</scope>
    <source>
        <strain evidence="10">XLM17</strain>
    </source>
</reference>
<comment type="similarity">
    <text evidence="2 6">Belongs to the acyl-CoA dehydrogenase family.</text>
</comment>
<dbReference type="PIRSF" id="PIRSF016578">
    <property type="entry name" value="HsaA"/>
    <property type="match status" value="1"/>
</dbReference>
<dbReference type="PANTHER" id="PTHR43884">
    <property type="entry name" value="ACYL-COA DEHYDROGENASE"/>
    <property type="match status" value="1"/>
</dbReference>
<evidence type="ECO:0000313" key="10">
    <source>
        <dbReference type="EMBL" id="WHY83999.1"/>
    </source>
</evidence>
<gene>
    <name evidence="10" type="ORF">QNH39_15040</name>
</gene>
<dbReference type="Gene3D" id="2.40.110.10">
    <property type="entry name" value="Butyryl-CoA Dehydrogenase, subunit A, domain 2"/>
    <property type="match status" value="1"/>
</dbReference>
<dbReference type="SUPFAM" id="SSF56645">
    <property type="entry name" value="Acyl-CoA dehydrogenase NM domain-like"/>
    <property type="match status" value="1"/>
</dbReference>
<dbReference type="InterPro" id="IPR006091">
    <property type="entry name" value="Acyl-CoA_Oxase/DH_mid-dom"/>
</dbReference>
<dbReference type="PANTHER" id="PTHR43884:SF12">
    <property type="entry name" value="ISOVALERYL-COA DEHYDROGENASE, MITOCHONDRIAL-RELATED"/>
    <property type="match status" value="1"/>
</dbReference>
<evidence type="ECO:0000256" key="2">
    <source>
        <dbReference type="ARBA" id="ARBA00009347"/>
    </source>
</evidence>
<feature type="domain" description="Acyl-CoA dehydrogenase/oxidase C-terminal" evidence="7">
    <location>
        <begin position="224"/>
        <end position="371"/>
    </location>
</feature>
<dbReference type="InterPro" id="IPR009100">
    <property type="entry name" value="AcylCoA_DH/oxidase_NM_dom_sf"/>
</dbReference>
<evidence type="ECO:0000259" key="8">
    <source>
        <dbReference type="Pfam" id="PF02770"/>
    </source>
</evidence>
<dbReference type="InterPro" id="IPR046373">
    <property type="entry name" value="Acyl-CoA_Oxase/DH_mid-dom_sf"/>
</dbReference>
<keyword evidence="5 6" id="KW-0560">Oxidoreductase</keyword>
<dbReference type="Proteomes" id="UP001178288">
    <property type="component" value="Chromosome"/>
</dbReference>
<keyword evidence="3 6" id="KW-0285">Flavoprotein</keyword>
<evidence type="ECO:0000259" key="7">
    <source>
        <dbReference type="Pfam" id="PF00441"/>
    </source>
</evidence>